<dbReference type="GO" id="GO:0003677">
    <property type="term" value="F:DNA binding"/>
    <property type="evidence" value="ECO:0007669"/>
    <property type="project" value="UniProtKB-KW"/>
</dbReference>
<feature type="domain" description="TF-B3" evidence="7">
    <location>
        <begin position="124"/>
        <end position="216"/>
    </location>
</feature>
<dbReference type="Proteomes" id="UP000189701">
    <property type="component" value="Unplaced"/>
</dbReference>
<dbReference type="SMART" id="SM01019">
    <property type="entry name" value="B3"/>
    <property type="match status" value="1"/>
</dbReference>
<evidence type="ECO:0000256" key="6">
    <source>
        <dbReference type="SAM" id="MobiDB-lite"/>
    </source>
</evidence>
<dbReference type="SUPFAM" id="SSF101936">
    <property type="entry name" value="DNA-binding pseudobarrel domain"/>
    <property type="match status" value="1"/>
</dbReference>
<accession>A0A1U7XQ63</accession>
<evidence type="ECO:0000256" key="3">
    <source>
        <dbReference type="ARBA" id="ARBA00023125"/>
    </source>
</evidence>
<dbReference type="RefSeq" id="XP_009791761.1">
    <property type="nucleotide sequence ID" value="XM_009793459.1"/>
</dbReference>
<dbReference type="AlphaFoldDB" id="A0A1U7XQ63"/>
<evidence type="ECO:0000256" key="1">
    <source>
        <dbReference type="ARBA" id="ARBA00004123"/>
    </source>
</evidence>
<evidence type="ECO:0000256" key="2">
    <source>
        <dbReference type="ARBA" id="ARBA00023015"/>
    </source>
</evidence>
<evidence type="ECO:0000256" key="5">
    <source>
        <dbReference type="ARBA" id="ARBA00023242"/>
    </source>
</evidence>
<keyword evidence="4" id="KW-0804">Transcription</keyword>
<dbReference type="GO" id="GO:0005634">
    <property type="term" value="C:nucleus"/>
    <property type="evidence" value="ECO:0007669"/>
    <property type="project" value="UniProtKB-SubCell"/>
</dbReference>
<reference evidence="9" key="2">
    <citation type="submission" date="2025-08" db="UniProtKB">
        <authorList>
            <consortium name="RefSeq"/>
        </authorList>
    </citation>
    <scope>IDENTIFICATION</scope>
    <source>
        <tissue evidence="9">Leaf</tissue>
    </source>
</reference>
<dbReference type="CDD" id="cd10017">
    <property type="entry name" value="B3_DNA"/>
    <property type="match status" value="1"/>
</dbReference>
<protein>
    <submittedName>
        <fullName evidence="9">Uncharacterized protein LOC104238941</fullName>
    </submittedName>
</protein>
<keyword evidence="2" id="KW-0805">Transcription regulation</keyword>
<evidence type="ECO:0000313" key="8">
    <source>
        <dbReference type="Proteomes" id="UP000189701"/>
    </source>
</evidence>
<dbReference type="InterPro" id="IPR003340">
    <property type="entry name" value="B3_DNA-bd"/>
</dbReference>
<feature type="compositionally biased region" description="Basic and acidic residues" evidence="6">
    <location>
        <begin position="1"/>
        <end position="20"/>
    </location>
</feature>
<feature type="region of interest" description="Disordered" evidence="6">
    <location>
        <begin position="1"/>
        <end position="24"/>
    </location>
</feature>
<comment type="subcellular location">
    <subcellularLocation>
        <location evidence="1">Nucleus</location>
    </subcellularLocation>
</comment>
<keyword evidence="3" id="KW-0238">DNA-binding</keyword>
<dbReference type="Gene3D" id="2.40.330.10">
    <property type="entry name" value="DNA-binding pseudobarrel domain"/>
    <property type="match status" value="1"/>
</dbReference>
<dbReference type="Pfam" id="PF02362">
    <property type="entry name" value="B3"/>
    <property type="match status" value="1"/>
</dbReference>
<evidence type="ECO:0000313" key="9">
    <source>
        <dbReference type="RefSeq" id="XP_009791761.1"/>
    </source>
</evidence>
<dbReference type="InterPro" id="IPR015300">
    <property type="entry name" value="DNA-bd_pseudobarrel_sf"/>
</dbReference>
<organism evidence="8 9">
    <name type="scientific">Nicotiana sylvestris</name>
    <name type="common">Wood tobacco</name>
    <name type="synonym">South American tobacco</name>
    <dbReference type="NCBI Taxonomy" id="4096"/>
    <lineage>
        <taxon>Eukaryota</taxon>
        <taxon>Viridiplantae</taxon>
        <taxon>Streptophyta</taxon>
        <taxon>Embryophyta</taxon>
        <taxon>Tracheophyta</taxon>
        <taxon>Spermatophyta</taxon>
        <taxon>Magnoliopsida</taxon>
        <taxon>eudicotyledons</taxon>
        <taxon>Gunneridae</taxon>
        <taxon>Pentapetalae</taxon>
        <taxon>asterids</taxon>
        <taxon>lamiids</taxon>
        <taxon>Solanales</taxon>
        <taxon>Solanaceae</taxon>
        <taxon>Nicotianoideae</taxon>
        <taxon>Nicotianeae</taxon>
        <taxon>Nicotiana</taxon>
    </lineage>
</organism>
<evidence type="ECO:0000256" key="4">
    <source>
        <dbReference type="ARBA" id="ARBA00023163"/>
    </source>
</evidence>
<keyword evidence="8" id="KW-1185">Reference proteome</keyword>
<dbReference type="GeneID" id="104238941"/>
<dbReference type="KEGG" id="nsy:104238941"/>
<sequence length="244" mass="28150">MGDEKRKGEVENQFEGDQKSNEAIMRRASKQVVEEYQKNENPNNFSDDQHNTLYDKSRTGSHLQINHSKVVSGKQVHYPSRNNQEMDAVPVLYPITDTQDILNESTDSNKVQTVREYVKKELVLRKILTKSDIYGRDGLRVSLVRLEPYIAAPATLTLNSQFGEVWVMELVENKRGRFLRKEWKKYAARHRLKIGDTIIIQRTLVMKQVLDISPKTESSSSAGKKPEELAKSEVLRTKYDIIIE</sequence>
<evidence type="ECO:0000259" key="7">
    <source>
        <dbReference type="SMART" id="SM01019"/>
    </source>
</evidence>
<proteinExistence type="predicted"/>
<keyword evidence="5" id="KW-0539">Nucleus</keyword>
<gene>
    <name evidence="9" type="primary">LOC104238941</name>
</gene>
<name>A0A1U7XQ63_NICSY</name>
<reference evidence="8" key="1">
    <citation type="journal article" date="2013" name="Genome Biol.">
        <title>Reference genomes and transcriptomes of Nicotiana sylvestris and Nicotiana tomentosiformis.</title>
        <authorList>
            <person name="Sierro N."/>
            <person name="Battey J.N."/>
            <person name="Ouadi S."/>
            <person name="Bovet L."/>
            <person name="Goepfert S."/>
            <person name="Bakaher N."/>
            <person name="Peitsch M.C."/>
            <person name="Ivanov N.V."/>
        </authorList>
    </citation>
    <scope>NUCLEOTIDE SEQUENCE [LARGE SCALE GENOMIC DNA]</scope>
</reference>